<keyword evidence="9" id="KW-1003">Cell membrane</keyword>
<gene>
    <name evidence="10" type="ORF">A2164_01830</name>
</gene>
<sequence>MKEFLIIMQIIVSLSLIGIILIQSRGSGLGTAFGGSGAVYRSKRGIEKVFVYLTIFLGFLFFLISAIQIIV</sequence>
<accession>A0A1F5G4Z4</accession>
<keyword evidence="7 9" id="KW-0811">Translocation</keyword>
<dbReference type="EMBL" id="MFAT01000011">
    <property type="protein sequence ID" value="OGD86936.1"/>
    <property type="molecule type" value="Genomic_DNA"/>
</dbReference>
<feature type="transmembrane region" description="Helical" evidence="9">
    <location>
        <begin position="6"/>
        <end position="22"/>
    </location>
</feature>
<comment type="similarity">
    <text evidence="2 9">Belongs to the SecG family.</text>
</comment>
<comment type="caution">
    <text evidence="10">The sequence shown here is derived from an EMBL/GenBank/DDBJ whole genome shotgun (WGS) entry which is preliminary data.</text>
</comment>
<keyword evidence="3 9" id="KW-0813">Transport</keyword>
<evidence type="ECO:0000256" key="5">
    <source>
        <dbReference type="ARBA" id="ARBA00022927"/>
    </source>
</evidence>
<comment type="subcellular location">
    <subcellularLocation>
        <location evidence="9">Cell membrane</location>
        <topology evidence="9">Multi-pass membrane protein</topology>
    </subcellularLocation>
    <subcellularLocation>
        <location evidence="1">Membrane</location>
        <topology evidence="1">Multi-pass membrane protein</topology>
    </subcellularLocation>
</comment>
<dbReference type="PRINTS" id="PR01651">
    <property type="entry name" value="SECGEXPORT"/>
</dbReference>
<dbReference type="Proteomes" id="UP000176317">
    <property type="component" value="Unassembled WGS sequence"/>
</dbReference>
<evidence type="ECO:0000256" key="3">
    <source>
        <dbReference type="ARBA" id="ARBA00022448"/>
    </source>
</evidence>
<dbReference type="Pfam" id="PF03840">
    <property type="entry name" value="SecG"/>
    <property type="match status" value="1"/>
</dbReference>
<keyword evidence="8 9" id="KW-0472">Membrane</keyword>
<evidence type="ECO:0000256" key="4">
    <source>
        <dbReference type="ARBA" id="ARBA00022692"/>
    </source>
</evidence>
<dbReference type="InterPro" id="IPR004692">
    <property type="entry name" value="SecG"/>
</dbReference>
<evidence type="ECO:0000256" key="7">
    <source>
        <dbReference type="ARBA" id="ARBA00023010"/>
    </source>
</evidence>
<dbReference type="AlphaFoldDB" id="A0A1F5G4Z4"/>
<evidence type="ECO:0000313" key="10">
    <source>
        <dbReference type="EMBL" id="OGD86936.1"/>
    </source>
</evidence>
<feature type="transmembrane region" description="Helical" evidence="9">
    <location>
        <begin position="49"/>
        <end position="70"/>
    </location>
</feature>
<proteinExistence type="inferred from homology"/>
<dbReference type="GO" id="GO:0009306">
    <property type="term" value="P:protein secretion"/>
    <property type="evidence" value="ECO:0007669"/>
    <property type="project" value="UniProtKB-UniRule"/>
</dbReference>
<keyword evidence="5 9" id="KW-0653">Protein transport</keyword>
<name>A0A1F5G4Z4_9BACT</name>
<dbReference type="GO" id="GO:0005886">
    <property type="term" value="C:plasma membrane"/>
    <property type="evidence" value="ECO:0007669"/>
    <property type="project" value="UniProtKB-SubCell"/>
</dbReference>
<evidence type="ECO:0000256" key="2">
    <source>
        <dbReference type="ARBA" id="ARBA00008445"/>
    </source>
</evidence>
<evidence type="ECO:0000313" key="11">
    <source>
        <dbReference type="Proteomes" id="UP000176317"/>
    </source>
</evidence>
<dbReference type="NCBIfam" id="TIGR00810">
    <property type="entry name" value="secG"/>
    <property type="match status" value="1"/>
</dbReference>
<protein>
    <recommendedName>
        <fullName evidence="9">Protein-export membrane protein SecG</fullName>
    </recommendedName>
</protein>
<evidence type="ECO:0000256" key="8">
    <source>
        <dbReference type="ARBA" id="ARBA00023136"/>
    </source>
</evidence>
<keyword evidence="4 9" id="KW-0812">Transmembrane</keyword>
<keyword evidence="6 9" id="KW-1133">Transmembrane helix</keyword>
<dbReference type="GO" id="GO:0015450">
    <property type="term" value="F:protein-transporting ATPase activity"/>
    <property type="evidence" value="ECO:0007669"/>
    <property type="project" value="UniProtKB-UniRule"/>
</dbReference>
<evidence type="ECO:0000256" key="6">
    <source>
        <dbReference type="ARBA" id="ARBA00022989"/>
    </source>
</evidence>
<evidence type="ECO:0000256" key="9">
    <source>
        <dbReference type="RuleBase" id="RU365087"/>
    </source>
</evidence>
<reference evidence="10 11" key="1">
    <citation type="journal article" date="2016" name="Nat. Commun.">
        <title>Thousands of microbial genomes shed light on interconnected biogeochemical processes in an aquifer system.</title>
        <authorList>
            <person name="Anantharaman K."/>
            <person name="Brown C.T."/>
            <person name="Hug L.A."/>
            <person name="Sharon I."/>
            <person name="Castelle C.J."/>
            <person name="Probst A.J."/>
            <person name="Thomas B.C."/>
            <person name="Singh A."/>
            <person name="Wilkins M.J."/>
            <person name="Karaoz U."/>
            <person name="Brodie E.L."/>
            <person name="Williams K.H."/>
            <person name="Hubbard S.S."/>
            <person name="Banfield J.F."/>
        </authorList>
    </citation>
    <scope>NUCLEOTIDE SEQUENCE [LARGE SCALE GENOMIC DNA]</scope>
</reference>
<organism evidence="10 11">
    <name type="scientific">Candidatus Curtissbacteria bacterium RBG_13_35_7</name>
    <dbReference type="NCBI Taxonomy" id="1797705"/>
    <lineage>
        <taxon>Bacteria</taxon>
        <taxon>Candidatus Curtissiibacteriota</taxon>
    </lineage>
</organism>
<comment type="function">
    <text evidence="9">Involved in protein export. Participates in an early event of protein translocation.</text>
</comment>
<evidence type="ECO:0000256" key="1">
    <source>
        <dbReference type="ARBA" id="ARBA00004141"/>
    </source>
</evidence>